<evidence type="ECO:0000256" key="6">
    <source>
        <dbReference type="ARBA" id="ARBA00022842"/>
    </source>
</evidence>
<dbReference type="SMART" id="SM00861">
    <property type="entry name" value="Transket_pyr"/>
    <property type="match status" value="1"/>
</dbReference>
<protein>
    <recommendedName>
        <fullName evidence="10">1-deoxy-D-xylulose-5-phosphate synthase</fullName>
        <ecNumber evidence="10">2.2.1.7</ecNumber>
    </recommendedName>
    <alternativeName>
        <fullName evidence="10">1-deoxyxylulose-5-phosphate synthase</fullName>
        <shortName evidence="10">DXP synthase</shortName>
        <shortName evidence="10">DXPS</shortName>
    </alternativeName>
</protein>
<dbReference type="InterPro" id="IPR033248">
    <property type="entry name" value="Transketolase_C"/>
</dbReference>
<keyword evidence="7 10" id="KW-0784">Thiamine biosynthesis</keyword>
<dbReference type="GeneID" id="78391149"/>
<dbReference type="CDD" id="cd02007">
    <property type="entry name" value="TPP_DXS"/>
    <property type="match status" value="1"/>
</dbReference>
<feature type="binding site" evidence="10">
    <location>
        <position position="146"/>
    </location>
    <ligand>
        <name>Mg(2+)</name>
        <dbReference type="ChEBI" id="CHEBI:18420"/>
    </ligand>
</feature>
<comment type="pathway">
    <text evidence="1 10">Metabolic intermediate biosynthesis; 1-deoxy-D-xylulose 5-phosphate biosynthesis; 1-deoxy-D-xylulose 5-phosphate from D-glyceraldehyde 3-phosphate and pyruvate: step 1/1.</text>
</comment>
<dbReference type="InterPro" id="IPR009014">
    <property type="entry name" value="Transketo_C/PFOR_II"/>
</dbReference>
<dbReference type="RefSeq" id="WP_106056889.1">
    <property type="nucleotide sequence ID" value="NZ_CP027228.1"/>
</dbReference>
<comment type="function">
    <text evidence="10">Catalyzes the acyloin condensation reaction between C atoms 2 and 3 of pyruvate and glyceraldehyde 3-phosphate to yield 1-deoxy-D-xylulose-5-phosphate (DXP).</text>
</comment>
<keyword evidence="8 10" id="KW-0786">Thiamine pyrophosphate</keyword>
<dbReference type="GO" id="GO:0005829">
    <property type="term" value="C:cytosol"/>
    <property type="evidence" value="ECO:0007669"/>
    <property type="project" value="TreeGrafter"/>
</dbReference>
<feature type="binding site" evidence="10">
    <location>
        <position position="175"/>
    </location>
    <ligand>
        <name>Mg(2+)</name>
        <dbReference type="ChEBI" id="CHEBI:18420"/>
    </ligand>
</feature>
<dbReference type="PANTHER" id="PTHR43322">
    <property type="entry name" value="1-D-DEOXYXYLULOSE 5-PHOSPHATE SYNTHASE-RELATED"/>
    <property type="match status" value="1"/>
</dbReference>
<evidence type="ECO:0000313" key="13">
    <source>
        <dbReference type="Proteomes" id="UP000237883"/>
    </source>
</evidence>
<dbReference type="EMBL" id="CP027228">
    <property type="protein sequence ID" value="AVM47810.1"/>
    <property type="molecule type" value="Genomic_DNA"/>
</dbReference>
<dbReference type="SUPFAM" id="SSF52518">
    <property type="entry name" value="Thiamin diphosphate-binding fold (THDP-binding)"/>
    <property type="match status" value="1"/>
</dbReference>
<reference evidence="13" key="1">
    <citation type="submission" date="2018-02" db="EMBL/GenBank/DDBJ databases">
        <authorList>
            <person name="Holder M.E."/>
            <person name="Ajami N.J."/>
            <person name="Petrosino J.F."/>
        </authorList>
    </citation>
    <scope>NUCLEOTIDE SEQUENCE [LARGE SCALE GENOMIC DNA]</scope>
    <source>
        <strain evidence="13">CCUG 47132</strain>
    </source>
</reference>
<evidence type="ECO:0000259" key="11">
    <source>
        <dbReference type="SMART" id="SM00861"/>
    </source>
</evidence>
<dbReference type="Gene3D" id="3.40.50.920">
    <property type="match status" value="1"/>
</dbReference>
<name>A0A2S0L3D7_9FIRM</name>
<dbReference type="UniPathway" id="UPA00064">
    <property type="reaction ID" value="UER00091"/>
</dbReference>
<dbReference type="SUPFAM" id="SSF52922">
    <property type="entry name" value="TK C-terminal domain-like"/>
    <property type="match status" value="1"/>
</dbReference>
<keyword evidence="4 10" id="KW-0808">Transferase</keyword>
<keyword evidence="13" id="KW-1185">Reference proteome</keyword>
<dbReference type="EC" id="2.2.1.7" evidence="10"/>
<dbReference type="Pfam" id="PF13292">
    <property type="entry name" value="DXP_synthase_N"/>
    <property type="match status" value="1"/>
</dbReference>
<dbReference type="OrthoDB" id="9803371at2"/>
<gene>
    <name evidence="10 12" type="primary">dxs</name>
    <name evidence="12" type="ORF">C5Q96_02625</name>
</gene>
<dbReference type="GO" id="GO:0016114">
    <property type="term" value="P:terpenoid biosynthetic process"/>
    <property type="evidence" value="ECO:0007669"/>
    <property type="project" value="UniProtKB-UniRule"/>
</dbReference>
<dbReference type="AlphaFoldDB" id="A0A2S0L3D7"/>
<comment type="cofactor">
    <cofactor evidence="10">
        <name>Mg(2+)</name>
        <dbReference type="ChEBI" id="CHEBI:18420"/>
    </cofactor>
    <text evidence="10">Binds 1 Mg(2+) ion per subunit.</text>
</comment>
<comment type="catalytic activity">
    <reaction evidence="10">
        <text>D-glyceraldehyde 3-phosphate + pyruvate + H(+) = 1-deoxy-D-xylulose 5-phosphate + CO2</text>
        <dbReference type="Rhea" id="RHEA:12605"/>
        <dbReference type="ChEBI" id="CHEBI:15361"/>
        <dbReference type="ChEBI" id="CHEBI:15378"/>
        <dbReference type="ChEBI" id="CHEBI:16526"/>
        <dbReference type="ChEBI" id="CHEBI:57792"/>
        <dbReference type="ChEBI" id="CHEBI:59776"/>
        <dbReference type="EC" id="2.2.1.7"/>
    </reaction>
</comment>
<sequence>MKYDLEHEDLISIIKSADENELEELCSDIREFLIQKVSKTGGHLASNLGVVELTVAMHKVYNSPVDKIIYDVGHQTYVHKILTGRADQFDKLRKFKGLSGFPKAYESVHDAYDTGHSSTSLGAAAGYAVARNLKGEESEVVALIGDGAMTGGLVYEALNNIGSNRLKIRIILNDNGMSIAHNVGAMSKHLQRLRSSSNYINAKKSVRSSLNRVPLIGKPISNGISRTKSRIKLSVLDQRGILFEELGIKYIGPIDGYDIPKLIEAFNAANAVEGPTIVHVITTKGKGYSWSEKFPRKFHGVGPFSIDDGNLLSSNNSSSEVSFSEVFGNKLLELAKEDDRIVAITAAMGTATGLGPFCDELPNRFFDVGIAEQHAVLFAAGLAKAGMIPVAPIYSSFLQRAYDQIIEDVCIQNQHVIFGVDRAGLVGADGETHHGVFDLSYLSSIPNMTVFAPADGAQLEEMLEYAVKNMKSPVAIRYPRGSSKFDHLKLKAFTGNNIKLSDGADITIFAVGNMLDTALEAAQELMSKGYDVGVTNVCVVSPFEEDLTKIDTNLVITIEDNIVRGGFGEIFATRATETGNDYGLITFGVPDKFIEQGSIEQLRIECRMTANDIVKGATEYFERKA</sequence>
<dbReference type="NCBIfam" id="TIGR00204">
    <property type="entry name" value="dxs"/>
    <property type="match status" value="1"/>
</dbReference>
<feature type="domain" description="Transketolase-like pyrimidine-binding" evidence="11">
    <location>
        <begin position="321"/>
        <end position="485"/>
    </location>
</feature>
<feature type="binding site" evidence="10">
    <location>
        <begin position="115"/>
        <end position="117"/>
    </location>
    <ligand>
        <name>thiamine diphosphate</name>
        <dbReference type="ChEBI" id="CHEBI:58937"/>
    </ligand>
</feature>
<dbReference type="HAMAP" id="MF_00315">
    <property type="entry name" value="DXP_synth"/>
    <property type="match status" value="1"/>
</dbReference>
<dbReference type="GO" id="GO:0030976">
    <property type="term" value="F:thiamine pyrophosphate binding"/>
    <property type="evidence" value="ECO:0007669"/>
    <property type="project" value="UniProtKB-UniRule"/>
</dbReference>
<dbReference type="InterPro" id="IPR020826">
    <property type="entry name" value="Transketolase_BS"/>
</dbReference>
<dbReference type="KEGG" id="mdv:C5Q96_02625"/>
<dbReference type="GO" id="GO:0000287">
    <property type="term" value="F:magnesium ion binding"/>
    <property type="evidence" value="ECO:0007669"/>
    <property type="project" value="UniProtKB-UniRule"/>
</dbReference>
<feature type="binding site" evidence="10">
    <location>
        <position position="175"/>
    </location>
    <ligand>
        <name>thiamine diphosphate</name>
        <dbReference type="ChEBI" id="CHEBI:58937"/>
    </ligand>
</feature>
<dbReference type="InterPro" id="IPR005475">
    <property type="entry name" value="Transketolase-like_Pyr-bd"/>
</dbReference>
<dbReference type="GO" id="GO:0009228">
    <property type="term" value="P:thiamine biosynthetic process"/>
    <property type="evidence" value="ECO:0007669"/>
    <property type="project" value="UniProtKB-UniRule"/>
</dbReference>
<evidence type="ECO:0000256" key="3">
    <source>
        <dbReference type="ARBA" id="ARBA00011738"/>
    </source>
</evidence>
<dbReference type="Proteomes" id="UP000237883">
    <property type="component" value="Chromosome"/>
</dbReference>
<evidence type="ECO:0000256" key="5">
    <source>
        <dbReference type="ARBA" id="ARBA00022723"/>
    </source>
</evidence>
<evidence type="ECO:0000256" key="4">
    <source>
        <dbReference type="ARBA" id="ARBA00022679"/>
    </source>
</evidence>
<dbReference type="CDD" id="cd07033">
    <property type="entry name" value="TPP_PYR_DXS_TK_like"/>
    <property type="match status" value="1"/>
</dbReference>
<keyword evidence="9 10" id="KW-0414">Isoprene biosynthesis</keyword>
<evidence type="ECO:0000256" key="10">
    <source>
        <dbReference type="HAMAP-Rule" id="MF_00315"/>
    </source>
</evidence>
<organism evidence="12 13">
    <name type="scientific">Mogibacterium diversum</name>
    <dbReference type="NCBI Taxonomy" id="114527"/>
    <lineage>
        <taxon>Bacteria</taxon>
        <taxon>Bacillati</taxon>
        <taxon>Bacillota</taxon>
        <taxon>Clostridia</taxon>
        <taxon>Peptostreptococcales</taxon>
        <taxon>Anaerovoracaceae</taxon>
        <taxon>Mogibacterium</taxon>
    </lineage>
</organism>
<dbReference type="GO" id="GO:0019288">
    <property type="term" value="P:isopentenyl diphosphate biosynthetic process, methylerythritol 4-phosphate pathway"/>
    <property type="evidence" value="ECO:0007669"/>
    <property type="project" value="TreeGrafter"/>
</dbReference>
<dbReference type="PANTHER" id="PTHR43322:SF5">
    <property type="entry name" value="1-DEOXY-D-XYLULOSE-5-PHOSPHATE SYNTHASE, CHLOROPLASTIC"/>
    <property type="match status" value="1"/>
</dbReference>
<evidence type="ECO:0000256" key="2">
    <source>
        <dbReference type="ARBA" id="ARBA00011081"/>
    </source>
</evidence>
<dbReference type="InterPro" id="IPR005477">
    <property type="entry name" value="Dxylulose-5-P_synthase"/>
</dbReference>
<feature type="binding site" evidence="10">
    <location>
        <begin position="147"/>
        <end position="148"/>
    </location>
    <ligand>
        <name>thiamine diphosphate</name>
        <dbReference type="ChEBI" id="CHEBI:58937"/>
    </ligand>
</feature>
<evidence type="ECO:0000313" key="12">
    <source>
        <dbReference type="EMBL" id="AVM47810.1"/>
    </source>
</evidence>
<evidence type="ECO:0000256" key="7">
    <source>
        <dbReference type="ARBA" id="ARBA00022977"/>
    </source>
</evidence>
<feature type="binding site" evidence="10">
    <location>
        <position position="288"/>
    </location>
    <ligand>
        <name>thiamine diphosphate</name>
        <dbReference type="ChEBI" id="CHEBI:58937"/>
    </ligand>
</feature>
<evidence type="ECO:0000256" key="9">
    <source>
        <dbReference type="ARBA" id="ARBA00023229"/>
    </source>
</evidence>
<dbReference type="InterPro" id="IPR049557">
    <property type="entry name" value="Transketolase_CS"/>
</dbReference>
<dbReference type="PROSITE" id="PS00802">
    <property type="entry name" value="TRANSKETOLASE_2"/>
    <property type="match status" value="1"/>
</dbReference>
<dbReference type="Pfam" id="PF02779">
    <property type="entry name" value="Transket_pyr"/>
    <property type="match status" value="1"/>
</dbReference>
<dbReference type="InterPro" id="IPR029061">
    <property type="entry name" value="THDP-binding"/>
</dbReference>
<dbReference type="PROSITE" id="PS00801">
    <property type="entry name" value="TRANSKETOLASE_1"/>
    <property type="match status" value="1"/>
</dbReference>
<dbReference type="NCBIfam" id="NF003933">
    <property type="entry name" value="PRK05444.2-2"/>
    <property type="match status" value="1"/>
</dbReference>
<keyword evidence="6 10" id="KW-0460">Magnesium</keyword>
<comment type="cofactor">
    <cofactor evidence="10">
        <name>thiamine diphosphate</name>
        <dbReference type="ChEBI" id="CHEBI:58937"/>
    </cofactor>
    <text evidence="10">Binds 1 thiamine pyrophosphate per subunit.</text>
</comment>
<comment type="similarity">
    <text evidence="2 10">Belongs to the transketolase family. DXPS subfamily.</text>
</comment>
<dbReference type="Gene3D" id="3.40.50.970">
    <property type="match status" value="2"/>
</dbReference>
<dbReference type="GO" id="GO:0008661">
    <property type="term" value="F:1-deoxy-D-xylulose-5-phosphate synthase activity"/>
    <property type="evidence" value="ECO:0007669"/>
    <property type="project" value="UniProtKB-UniRule"/>
</dbReference>
<feature type="binding site" evidence="10">
    <location>
        <position position="372"/>
    </location>
    <ligand>
        <name>thiamine diphosphate</name>
        <dbReference type="ChEBI" id="CHEBI:58937"/>
    </ligand>
</feature>
<keyword evidence="5 10" id="KW-0479">Metal-binding</keyword>
<evidence type="ECO:0000256" key="1">
    <source>
        <dbReference type="ARBA" id="ARBA00004980"/>
    </source>
</evidence>
<proteinExistence type="inferred from homology"/>
<dbReference type="FunFam" id="3.40.50.970:FF:000005">
    <property type="entry name" value="1-deoxy-D-xylulose-5-phosphate synthase"/>
    <property type="match status" value="1"/>
</dbReference>
<evidence type="ECO:0000256" key="8">
    <source>
        <dbReference type="ARBA" id="ARBA00023052"/>
    </source>
</evidence>
<feature type="binding site" evidence="10">
    <location>
        <position position="74"/>
    </location>
    <ligand>
        <name>thiamine diphosphate</name>
        <dbReference type="ChEBI" id="CHEBI:58937"/>
    </ligand>
</feature>
<accession>A0A2S0L3D7</accession>
<dbReference type="Pfam" id="PF02780">
    <property type="entry name" value="Transketolase_C"/>
    <property type="match status" value="1"/>
</dbReference>
<comment type="subunit">
    <text evidence="3 10">Homodimer.</text>
</comment>